<dbReference type="Proteomes" id="UP000007151">
    <property type="component" value="Unassembled WGS sequence"/>
</dbReference>
<keyword evidence="3" id="KW-1185">Reference proteome</keyword>
<comment type="caution">
    <text evidence="2">The sequence shown here is derived from an EMBL/GenBank/DDBJ whole genome shotgun (WGS) entry which is preliminary data.</text>
</comment>
<gene>
    <name evidence="2" type="ORF">KGM_203733</name>
</gene>
<dbReference type="PANTHER" id="PTHR47027">
    <property type="entry name" value="REVERSE TRANSCRIPTASE DOMAIN-CONTAINING PROTEIN"/>
    <property type="match status" value="1"/>
</dbReference>
<evidence type="ECO:0000259" key="1">
    <source>
        <dbReference type="PROSITE" id="PS50878"/>
    </source>
</evidence>
<organism evidence="2 3">
    <name type="scientific">Danaus plexippus plexippus</name>
    <dbReference type="NCBI Taxonomy" id="278856"/>
    <lineage>
        <taxon>Eukaryota</taxon>
        <taxon>Metazoa</taxon>
        <taxon>Ecdysozoa</taxon>
        <taxon>Arthropoda</taxon>
        <taxon>Hexapoda</taxon>
        <taxon>Insecta</taxon>
        <taxon>Pterygota</taxon>
        <taxon>Neoptera</taxon>
        <taxon>Endopterygota</taxon>
        <taxon>Lepidoptera</taxon>
        <taxon>Glossata</taxon>
        <taxon>Ditrysia</taxon>
        <taxon>Papilionoidea</taxon>
        <taxon>Nymphalidae</taxon>
        <taxon>Danainae</taxon>
        <taxon>Danaini</taxon>
        <taxon>Danaina</taxon>
        <taxon>Danaus</taxon>
        <taxon>Danaus</taxon>
    </lineage>
</organism>
<dbReference type="GO" id="GO:0003964">
    <property type="term" value="F:RNA-directed DNA polymerase activity"/>
    <property type="evidence" value="ECO:0007669"/>
    <property type="project" value="UniProtKB-KW"/>
</dbReference>
<dbReference type="PANTHER" id="PTHR47027:SF20">
    <property type="entry name" value="REVERSE TRANSCRIPTASE-LIKE PROTEIN WITH RNA-DIRECTED DNA POLYMERASE DOMAIN"/>
    <property type="match status" value="1"/>
</dbReference>
<dbReference type="AlphaFoldDB" id="A0A212F4Q7"/>
<dbReference type="Pfam" id="PF00078">
    <property type="entry name" value="RVT_1"/>
    <property type="match status" value="1"/>
</dbReference>
<sequence length="147" mass="16900">MDHIHTLEQNSVSRVKLESRGDEIKIAQSVRQGDPLSLKLFIAVLQCIFSKLNWTSEGIPINNKRLTHLRFADDIVIFAETPKKLENMISQLNIESKYVGLHMNLSKTKIMTNSKRDKVMLDGVELECVEQYSLMVSNLNMWNSTYT</sequence>
<feature type="domain" description="Reverse transcriptase" evidence="1">
    <location>
        <begin position="1"/>
        <end position="126"/>
    </location>
</feature>
<evidence type="ECO:0000313" key="3">
    <source>
        <dbReference type="Proteomes" id="UP000007151"/>
    </source>
</evidence>
<dbReference type="PROSITE" id="PS50878">
    <property type="entry name" value="RT_POL"/>
    <property type="match status" value="1"/>
</dbReference>
<dbReference type="InParanoid" id="A0A212F4Q7"/>
<dbReference type="InterPro" id="IPR000477">
    <property type="entry name" value="RT_dom"/>
</dbReference>
<keyword evidence="2" id="KW-0255">Endonuclease</keyword>
<evidence type="ECO:0000313" key="2">
    <source>
        <dbReference type="EMBL" id="OWR48710.1"/>
    </source>
</evidence>
<dbReference type="eggNOG" id="KOG1075">
    <property type="taxonomic scope" value="Eukaryota"/>
</dbReference>
<reference evidence="2 3" key="1">
    <citation type="journal article" date="2011" name="Cell">
        <title>The monarch butterfly genome yields insights into long-distance migration.</title>
        <authorList>
            <person name="Zhan S."/>
            <person name="Merlin C."/>
            <person name="Boore J.L."/>
            <person name="Reppert S.M."/>
        </authorList>
    </citation>
    <scope>NUCLEOTIDE SEQUENCE [LARGE SCALE GENOMIC DNA]</scope>
    <source>
        <strain evidence="2">F-2</strain>
    </source>
</reference>
<dbReference type="EMBL" id="AGBW02010326">
    <property type="protein sequence ID" value="OWR48710.1"/>
    <property type="molecule type" value="Genomic_DNA"/>
</dbReference>
<dbReference type="GO" id="GO:0004519">
    <property type="term" value="F:endonuclease activity"/>
    <property type="evidence" value="ECO:0007669"/>
    <property type="project" value="UniProtKB-KW"/>
</dbReference>
<dbReference type="STRING" id="278856.A0A212F4Q7"/>
<keyword evidence="2" id="KW-0378">Hydrolase</keyword>
<proteinExistence type="predicted"/>
<protein>
    <submittedName>
        <fullName evidence="2">Endonuclease-reverse transcriptase</fullName>
    </submittedName>
</protein>
<accession>A0A212F4Q7</accession>
<name>A0A212F4Q7_DANPL</name>
<dbReference type="KEGG" id="dpl:KGM_203733"/>
<keyword evidence="2" id="KW-0540">Nuclease</keyword>